<dbReference type="CDD" id="cd14688">
    <property type="entry name" value="bZIP_YAP"/>
    <property type="match status" value="1"/>
</dbReference>
<dbReference type="EMBL" id="JAVDPF010000007">
    <property type="protein sequence ID" value="KAL1881619.1"/>
    <property type="molecule type" value="Genomic_DNA"/>
</dbReference>
<reference evidence="2 3" key="1">
    <citation type="journal article" date="2024" name="IMA Fungus">
        <title>IMA Genome - F19 : A genome assembly and annotation guide to empower mycologists, including annotated draft genome sequences of Ceratocystis pirilliformis, Diaporthe australafricana, Fusarium ophioides, Paecilomyces lecythidis, and Sporothrix stenoceras.</title>
        <authorList>
            <person name="Aylward J."/>
            <person name="Wilson A.M."/>
            <person name="Visagie C.M."/>
            <person name="Spraker J."/>
            <person name="Barnes I."/>
            <person name="Buitendag C."/>
            <person name="Ceriani C."/>
            <person name="Del Mar Angel L."/>
            <person name="du Plessis D."/>
            <person name="Fuchs T."/>
            <person name="Gasser K."/>
            <person name="Kramer D."/>
            <person name="Li W."/>
            <person name="Munsamy K."/>
            <person name="Piso A."/>
            <person name="Price J.L."/>
            <person name="Sonnekus B."/>
            <person name="Thomas C."/>
            <person name="van der Nest A."/>
            <person name="van Dijk A."/>
            <person name="van Heerden A."/>
            <person name="van Vuuren N."/>
            <person name="Yilmaz N."/>
            <person name="Duong T.A."/>
            <person name="van der Merwe N.A."/>
            <person name="Wingfield M.J."/>
            <person name="Wingfield B.D."/>
        </authorList>
    </citation>
    <scope>NUCLEOTIDE SEQUENCE [LARGE SCALE GENOMIC DNA]</scope>
    <source>
        <strain evidence="2 3">CMW 18167</strain>
    </source>
</reference>
<feature type="region of interest" description="Disordered" evidence="1">
    <location>
        <begin position="96"/>
        <end position="131"/>
    </location>
</feature>
<protein>
    <recommendedName>
        <fullName evidence="4">BZIP transcription factor</fullName>
    </recommendedName>
</protein>
<name>A0ABR3Y073_9EURO</name>
<dbReference type="SUPFAM" id="SSF57959">
    <property type="entry name" value="Leucine zipper domain"/>
    <property type="match status" value="1"/>
</dbReference>
<dbReference type="InterPro" id="IPR046347">
    <property type="entry name" value="bZIP_sf"/>
</dbReference>
<dbReference type="Proteomes" id="UP001583193">
    <property type="component" value="Unassembled WGS sequence"/>
</dbReference>
<comment type="caution">
    <text evidence="2">The sequence shown here is derived from an EMBL/GenBank/DDBJ whole genome shotgun (WGS) entry which is preliminary data.</text>
</comment>
<organism evidence="2 3">
    <name type="scientific">Paecilomyces lecythidis</name>
    <dbReference type="NCBI Taxonomy" id="3004212"/>
    <lineage>
        <taxon>Eukaryota</taxon>
        <taxon>Fungi</taxon>
        <taxon>Dikarya</taxon>
        <taxon>Ascomycota</taxon>
        <taxon>Pezizomycotina</taxon>
        <taxon>Eurotiomycetes</taxon>
        <taxon>Eurotiomycetidae</taxon>
        <taxon>Eurotiales</taxon>
        <taxon>Thermoascaceae</taxon>
        <taxon>Paecilomyces</taxon>
    </lineage>
</organism>
<feature type="region of interest" description="Disordered" evidence="1">
    <location>
        <begin position="1"/>
        <end position="44"/>
    </location>
</feature>
<evidence type="ECO:0000256" key="1">
    <source>
        <dbReference type="SAM" id="MobiDB-lite"/>
    </source>
</evidence>
<evidence type="ECO:0000313" key="3">
    <source>
        <dbReference type="Proteomes" id="UP001583193"/>
    </source>
</evidence>
<evidence type="ECO:0008006" key="4">
    <source>
        <dbReference type="Google" id="ProtNLM"/>
    </source>
</evidence>
<evidence type="ECO:0000313" key="2">
    <source>
        <dbReference type="EMBL" id="KAL1881619.1"/>
    </source>
</evidence>
<feature type="compositionally biased region" description="Basic and acidic residues" evidence="1">
    <location>
        <begin position="29"/>
        <end position="44"/>
    </location>
</feature>
<gene>
    <name evidence="2" type="ORF">Plec18167_003217</name>
</gene>
<accession>A0ABR3Y073</accession>
<dbReference type="Gene3D" id="1.20.5.170">
    <property type="match status" value="1"/>
</dbReference>
<feature type="region of interest" description="Disordered" evidence="1">
    <location>
        <begin position="261"/>
        <end position="287"/>
    </location>
</feature>
<keyword evidence="3" id="KW-1185">Reference proteome</keyword>
<proteinExistence type="predicted"/>
<dbReference type="PANTHER" id="PTHR37012:SF2">
    <property type="entry name" value="BZIP DOMAIN-CONTAINING PROTEIN-RELATED"/>
    <property type="match status" value="1"/>
</dbReference>
<dbReference type="PANTHER" id="PTHR37012">
    <property type="entry name" value="B-ZIP TRANSCRIPTION FACTOR (EUROFUNG)-RELATED"/>
    <property type="match status" value="1"/>
</dbReference>
<sequence>MNSRKGISAGKKRESRIGSRKVTSLTAEQLERKRANDREAQRTIRQRTKEHIEHLERRVAELSAKEEQFDNVLRRNTALETEIAHLRHQLAMSGSGTLYPAEEDGSRRSSTTSAAPSIVHRPYPTPQGQHDDVHISSMPSVSRRVSVAHEWQPYMASRPSSLSDAPKPDYTGEVGPYLLDGQTQAPRFDQTITAMNLATGQMNLNTQDASTLTTLGSYPAGYVSSLRHAKGREHLAQNLHPASPYEVTPNLHGPVTIDESIMPDAHHTSSPQEFPGFHPDYSWDPRR</sequence>